<feature type="signal peptide" evidence="1">
    <location>
        <begin position="1"/>
        <end position="19"/>
    </location>
</feature>
<accession>A0ABT9A6G7</accession>
<reference evidence="2" key="1">
    <citation type="submission" date="2023-07" db="EMBL/GenBank/DDBJ databases">
        <authorList>
            <person name="Kim M.K."/>
        </authorList>
    </citation>
    <scope>NUCLEOTIDE SEQUENCE</scope>
    <source>
        <strain evidence="2">M29</strain>
    </source>
</reference>
<keyword evidence="1" id="KW-0732">Signal</keyword>
<dbReference type="NCBIfam" id="TIGR04183">
    <property type="entry name" value="Por_Secre_tail"/>
    <property type="match status" value="1"/>
</dbReference>
<evidence type="ECO:0000313" key="2">
    <source>
        <dbReference type="EMBL" id="MDO7844954.1"/>
    </source>
</evidence>
<proteinExistence type="predicted"/>
<keyword evidence="3" id="KW-1185">Reference proteome</keyword>
<sequence>MRLIFTFMCLLLAAAVASAQGSMWRSAVAPGMSASAAYSSTVIASAVDAAGYVYQAGQFSGGITFGGTTLTSAGSTDVFVVKWNPNTASVVWVQQAGGPGRDAVNGLALNGSSVYVVGTYQNTATFGSLSVAGAGADDGFVAKLNDTGPAASFYWVQAIRSPDAEAATAVAVVGSAVYVTGNFNNTIALGSNNLATAGGVDAFVERLNDNGSAPAVAWAVRGGGAGLDAPFGLALNGTSVYISGYFTGLAETFGATTLASAGSYDVFVAKLTDAGTSAAFGWALRAGGTGDDLSYGLVANGSDLYLAGGFGGGTAAFGATTLTNASSPITFTDGFVAKLTDGGSGGSFVWAKSIGGAAGDLAVGLTYQTGHVYVTGYFAGSAAIFGTHSLASAGGKDVFLAGLLDLGSAAQVQLAERAGSAGDDQGFSVQAVGNLLYVSGVALVPAAFGAYALAGPVGTPEGFVATVYAVPTGVAPGAGPAVAFGLFPNPAHGRATVQLPPGAGPATLTVLDALGRALRTQTATGSKAELDLIGLVPGLHAVRVATGGGTATQKLVVE</sequence>
<dbReference type="PANTHER" id="PTHR35580:SF1">
    <property type="entry name" value="PHYTASE-LIKE DOMAIN-CONTAINING PROTEIN"/>
    <property type="match status" value="1"/>
</dbReference>
<dbReference type="InterPro" id="IPR026444">
    <property type="entry name" value="Secre_tail"/>
</dbReference>
<evidence type="ECO:0000313" key="3">
    <source>
        <dbReference type="Proteomes" id="UP001167796"/>
    </source>
</evidence>
<name>A0ABT9A6G7_9BACT</name>
<dbReference type="PANTHER" id="PTHR35580">
    <property type="entry name" value="CELL SURFACE GLYCOPROTEIN (S-LAYER PROTEIN)-LIKE PROTEIN"/>
    <property type="match status" value="1"/>
</dbReference>
<gene>
    <name evidence="2" type="ORF">Q5H92_01185</name>
</gene>
<dbReference type="Proteomes" id="UP001167796">
    <property type="component" value="Unassembled WGS sequence"/>
</dbReference>
<organism evidence="2 3">
    <name type="scientific">Hymenobacter mellowenesis</name>
    <dbReference type="NCBI Taxonomy" id="3063995"/>
    <lineage>
        <taxon>Bacteria</taxon>
        <taxon>Pseudomonadati</taxon>
        <taxon>Bacteroidota</taxon>
        <taxon>Cytophagia</taxon>
        <taxon>Cytophagales</taxon>
        <taxon>Hymenobacteraceae</taxon>
        <taxon>Hymenobacter</taxon>
    </lineage>
</organism>
<evidence type="ECO:0000256" key="1">
    <source>
        <dbReference type="SAM" id="SignalP"/>
    </source>
</evidence>
<protein>
    <submittedName>
        <fullName evidence="2">T9SS type A sorting domain-containing protein</fullName>
    </submittedName>
</protein>
<dbReference type="EMBL" id="JAUQSX010000001">
    <property type="protein sequence ID" value="MDO7844954.1"/>
    <property type="molecule type" value="Genomic_DNA"/>
</dbReference>
<comment type="caution">
    <text evidence="2">The sequence shown here is derived from an EMBL/GenBank/DDBJ whole genome shotgun (WGS) entry which is preliminary data.</text>
</comment>
<dbReference type="RefSeq" id="WP_305009646.1">
    <property type="nucleotide sequence ID" value="NZ_JAUQSX010000001.1"/>
</dbReference>
<feature type="chain" id="PRO_5046823972" evidence="1">
    <location>
        <begin position="20"/>
        <end position="558"/>
    </location>
</feature>
<dbReference type="InterPro" id="IPR052918">
    <property type="entry name" value="Motility_Chemotaxis_Reg"/>
</dbReference>